<comment type="similarity">
    <text evidence="3 8">Belongs to the glycosyl hydrolase 47 family.</text>
</comment>
<dbReference type="EC" id="3.2.1.-" evidence="8"/>
<dbReference type="UniPathway" id="UPA00378"/>
<feature type="disulfide bond" evidence="7">
    <location>
        <begin position="450"/>
        <end position="479"/>
    </location>
</feature>
<dbReference type="STRING" id="1314773.A0A3N2PZV1"/>
<dbReference type="OrthoDB" id="8118055at2759"/>
<keyword evidence="6" id="KW-0479">Metal-binding</keyword>
<organism evidence="10 11">
    <name type="scientific">Sodiomyces alkalinus (strain CBS 110278 / VKM F-3762 / F11)</name>
    <name type="common">Alkaliphilic filamentous fungus</name>
    <dbReference type="NCBI Taxonomy" id="1314773"/>
    <lineage>
        <taxon>Eukaryota</taxon>
        <taxon>Fungi</taxon>
        <taxon>Dikarya</taxon>
        <taxon>Ascomycota</taxon>
        <taxon>Pezizomycotina</taxon>
        <taxon>Sordariomycetes</taxon>
        <taxon>Hypocreomycetidae</taxon>
        <taxon>Glomerellales</taxon>
        <taxon>Plectosphaerellaceae</taxon>
        <taxon>Sodiomyces</taxon>
    </lineage>
</organism>
<dbReference type="Proteomes" id="UP000272025">
    <property type="component" value="Unassembled WGS sequence"/>
</dbReference>
<dbReference type="PANTHER" id="PTHR11742">
    <property type="entry name" value="MANNOSYL-OLIGOSACCHARIDE ALPHA-1,2-MANNOSIDASE-RELATED"/>
    <property type="match status" value="1"/>
</dbReference>
<dbReference type="InterPro" id="IPR050749">
    <property type="entry name" value="Glycosyl_Hydrolase_47"/>
</dbReference>
<accession>A0A3N2PZV1</accession>
<reference evidence="10 11" key="1">
    <citation type="journal article" date="2018" name="Mol. Ecol.">
        <title>The obligate alkalophilic soda-lake fungus Sodiomyces alkalinus has shifted to a protein diet.</title>
        <authorList>
            <person name="Grum-Grzhimaylo A.A."/>
            <person name="Falkoski D.L."/>
            <person name="van den Heuvel J."/>
            <person name="Valero-Jimenez C.A."/>
            <person name="Min B."/>
            <person name="Choi I.G."/>
            <person name="Lipzen A."/>
            <person name="Daum C.G."/>
            <person name="Aanen D.K."/>
            <person name="Tsang A."/>
            <person name="Henrissat B."/>
            <person name="Bilanenko E.N."/>
            <person name="de Vries R.P."/>
            <person name="van Kan J.A.L."/>
            <person name="Grigoriev I.V."/>
            <person name="Debets A.J.M."/>
        </authorList>
    </citation>
    <scope>NUCLEOTIDE SEQUENCE [LARGE SCALE GENOMIC DNA]</scope>
    <source>
        <strain evidence="10 11">F11</strain>
    </source>
</reference>
<keyword evidence="11" id="KW-1185">Reference proteome</keyword>
<keyword evidence="5 7" id="KW-1015">Disulfide bond</keyword>
<dbReference type="AlphaFoldDB" id="A0A3N2PZV1"/>
<feature type="region of interest" description="Disordered" evidence="9">
    <location>
        <begin position="403"/>
        <end position="422"/>
    </location>
</feature>
<dbReference type="GeneID" id="39580113"/>
<evidence type="ECO:0000256" key="8">
    <source>
        <dbReference type="RuleBase" id="RU361193"/>
    </source>
</evidence>
<comment type="pathway">
    <text evidence="2">Protein modification; protein glycosylation.</text>
</comment>
<dbReference type="InterPro" id="IPR001382">
    <property type="entry name" value="Glyco_hydro_47"/>
</dbReference>
<evidence type="ECO:0000256" key="2">
    <source>
        <dbReference type="ARBA" id="ARBA00004922"/>
    </source>
</evidence>
<dbReference type="InterPro" id="IPR036026">
    <property type="entry name" value="Seven-hairpin_glycosidases"/>
</dbReference>
<dbReference type="GO" id="GO:0005783">
    <property type="term" value="C:endoplasmic reticulum"/>
    <property type="evidence" value="ECO:0007669"/>
    <property type="project" value="TreeGrafter"/>
</dbReference>
<dbReference type="SUPFAM" id="SSF48225">
    <property type="entry name" value="Seven-hairpin glycosidases"/>
    <property type="match status" value="1"/>
</dbReference>
<evidence type="ECO:0000256" key="9">
    <source>
        <dbReference type="SAM" id="MobiDB-lite"/>
    </source>
</evidence>
<dbReference type="RefSeq" id="XP_028467833.1">
    <property type="nucleotide sequence ID" value="XM_028611635.1"/>
</dbReference>
<evidence type="ECO:0000256" key="1">
    <source>
        <dbReference type="ARBA" id="ARBA00001913"/>
    </source>
</evidence>
<evidence type="ECO:0000256" key="7">
    <source>
        <dbReference type="PIRSR" id="PIRSR601382-3"/>
    </source>
</evidence>
<evidence type="ECO:0000256" key="6">
    <source>
        <dbReference type="PIRSR" id="PIRSR601382-2"/>
    </source>
</evidence>
<proteinExistence type="inferred from homology"/>
<feature type="compositionally biased region" description="Polar residues" evidence="9">
    <location>
        <begin position="501"/>
        <end position="514"/>
    </location>
</feature>
<evidence type="ECO:0000313" key="11">
    <source>
        <dbReference type="Proteomes" id="UP000272025"/>
    </source>
</evidence>
<dbReference type="GO" id="GO:0036503">
    <property type="term" value="P:ERAD pathway"/>
    <property type="evidence" value="ECO:0007669"/>
    <property type="project" value="UniProtKB-ARBA"/>
</dbReference>
<dbReference type="GO" id="GO:0005975">
    <property type="term" value="P:carbohydrate metabolic process"/>
    <property type="evidence" value="ECO:0007669"/>
    <property type="project" value="InterPro"/>
</dbReference>
<keyword evidence="6" id="KW-0106">Calcium</keyword>
<dbReference type="EMBL" id="ML119053">
    <property type="protein sequence ID" value="ROT40027.1"/>
    <property type="molecule type" value="Genomic_DNA"/>
</dbReference>
<comment type="cofactor">
    <cofactor evidence="1 6">
        <name>Ca(2+)</name>
        <dbReference type="ChEBI" id="CHEBI:29108"/>
    </cofactor>
</comment>
<evidence type="ECO:0000313" key="10">
    <source>
        <dbReference type="EMBL" id="ROT40027.1"/>
    </source>
</evidence>
<dbReference type="GO" id="GO:0016020">
    <property type="term" value="C:membrane"/>
    <property type="evidence" value="ECO:0007669"/>
    <property type="project" value="InterPro"/>
</dbReference>
<keyword evidence="8 10" id="KW-0326">Glycosidase</keyword>
<sequence length="682" mass="76312">MVLILAPRRRLVPVVALFTFVFVLLFLRRSDGYDYGAHVPPSSSSSSSSSFFSFLGGSAPSPQPFPPTSERVPFRNSSFDWTDVDQHFPIHSMIPLPTGRPRRRIPRIQHDFSPSFFRTTTTVTTTETELEARRAAVRDVFVQGWKTYRDRAWGQDEVGPVSGEPKKNTYGGWAVTLFDSLDTLWIMGLKDEFYDAATYAAQVDWAAEKTRAEGGGGFNVLDTTVRHLAGLLSAFDLSGELALLRKATELGDLLYMAFDTPNRLPARWANLNNMRAGTQMAGDHDPSAATGTLALEFAHLSQLTGDPRYFDAVARVTRVLQRTQHQSLLPGMWPRLVDFRNERVDTDNAFTLGATAGSLYEYLPKMHALLGGRDPIYEAMYRRAAETAARHIVFRPMLPSDAAHQREEEEQERGEQTPIQPSRPRILFTGDVYVHDERIDHIPETQQAACFAGGFFALGGRLFDLDHHLDMGDQLARGCAWAYDAFPAGVMPEVSTLIPCSRSSEGNEQATDTASADIRSKKSRGDEKKIGRDHRKALEDGSGSGSGVHLDECPWDPDRWAGEGDPRLRKGFKNVKDPRYLLRPEAIESVFLLYRMTGKEDLRDIAWRMFQATVNATQTPHGNAAIDDVTAHQGGTNKIDSMESHWFAQTLKYYYLIFSPPDLISLDDFVLNTEGHPFRLGI</sequence>
<evidence type="ECO:0000256" key="4">
    <source>
        <dbReference type="ARBA" id="ARBA00022801"/>
    </source>
</evidence>
<dbReference type="Gene3D" id="1.50.10.10">
    <property type="match status" value="1"/>
</dbReference>
<dbReference type="GO" id="GO:0005509">
    <property type="term" value="F:calcium ion binding"/>
    <property type="evidence" value="ECO:0007669"/>
    <property type="project" value="InterPro"/>
</dbReference>
<name>A0A3N2PZV1_SODAK</name>
<dbReference type="PRINTS" id="PR00747">
    <property type="entry name" value="GLYHDRLASE47"/>
</dbReference>
<feature type="compositionally biased region" description="Basic and acidic residues" evidence="9">
    <location>
        <begin position="549"/>
        <end position="559"/>
    </location>
</feature>
<dbReference type="PANTHER" id="PTHR11742:SF89">
    <property type="entry name" value="ALPHA-1,2-MANNOSIDASE"/>
    <property type="match status" value="1"/>
</dbReference>
<gene>
    <name evidence="10" type="ORF">SODALDRAFT_332181</name>
</gene>
<feature type="compositionally biased region" description="Basic and acidic residues" evidence="9">
    <location>
        <begin position="518"/>
        <end position="530"/>
    </location>
</feature>
<dbReference type="GO" id="GO:0004571">
    <property type="term" value="F:mannosyl-oligosaccharide 1,2-alpha-mannosidase activity"/>
    <property type="evidence" value="ECO:0007669"/>
    <property type="project" value="InterPro"/>
</dbReference>
<evidence type="ECO:0000256" key="3">
    <source>
        <dbReference type="ARBA" id="ARBA00007658"/>
    </source>
</evidence>
<dbReference type="InterPro" id="IPR012341">
    <property type="entry name" value="6hp_glycosidase-like_sf"/>
</dbReference>
<dbReference type="Pfam" id="PF01532">
    <property type="entry name" value="Glyco_hydro_47"/>
    <property type="match status" value="1"/>
</dbReference>
<feature type="region of interest" description="Disordered" evidence="9">
    <location>
        <begin position="500"/>
        <end position="559"/>
    </location>
</feature>
<feature type="binding site" evidence="6">
    <location>
        <position position="673"/>
    </location>
    <ligand>
        <name>Ca(2+)</name>
        <dbReference type="ChEBI" id="CHEBI:29108"/>
    </ligand>
</feature>
<keyword evidence="4 8" id="KW-0378">Hydrolase</keyword>
<evidence type="ECO:0000256" key="5">
    <source>
        <dbReference type="ARBA" id="ARBA00023157"/>
    </source>
</evidence>
<protein>
    <recommendedName>
        <fullName evidence="8">alpha-1,2-Mannosidase</fullName>
        <ecNumber evidence="8">3.2.1.-</ecNumber>
    </recommendedName>
</protein>